<reference evidence="1 2" key="1">
    <citation type="submission" date="2018-11" db="EMBL/GenBank/DDBJ databases">
        <title>Sequencing the genomes of 1000 actinobacteria strains.</title>
        <authorList>
            <person name="Klenk H.-P."/>
        </authorList>
    </citation>
    <scope>NUCLEOTIDE SEQUENCE [LARGE SCALE GENOMIC DNA]</scope>
    <source>
        <strain evidence="1 2">DSM 44231</strain>
    </source>
</reference>
<keyword evidence="2" id="KW-1185">Reference proteome</keyword>
<proteinExistence type="predicted"/>
<gene>
    <name evidence="1" type="ORF">EDD40_1017</name>
</gene>
<dbReference type="AlphaFoldDB" id="A0A3N1GZN8"/>
<protein>
    <submittedName>
        <fullName evidence="1">Uncharacterized protein</fullName>
    </submittedName>
</protein>
<sequence length="175" mass="19237">MFKKIRDKIDNATRQATARAEQDFQGHAAQFQREAAAQGHDIRPQLPTLGMVSHAFGTMTDDPAMAEFMGLPAEEQLRQQREVTTYGQNLRWLHESGEPATAVVRTLDPTGRAVAGQLQYTSALDVTRADGTTYRTTITHLVPTTAFSQYTPGTRHEARIDPADPANVGVFGLVD</sequence>
<accession>A0A3N1GZN8</accession>
<dbReference type="Proteomes" id="UP000268727">
    <property type="component" value="Unassembled WGS sequence"/>
</dbReference>
<dbReference type="OrthoDB" id="3632515at2"/>
<evidence type="ECO:0000313" key="1">
    <source>
        <dbReference type="EMBL" id="ROP35765.1"/>
    </source>
</evidence>
<evidence type="ECO:0000313" key="2">
    <source>
        <dbReference type="Proteomes" id="UP000268727"/>
    </source>
</evidence>
<dbReference type="RefSeq" id="WP_123741851.1">
    <property type="nucleotide sequence ID" value="NZ_RJKM01000001.1"/>
</dbReference>
<comment type="caution">
    <text evidence="1">The sequence shown here is derived from an EMBL/GenBank/DDBJ whole genome shotgun (WGS) entry which is preliminary data.</text>
</comment>
<dbReference type="EMBL" id="RJKM01000001">
    <property type="protein sequence ID" value="ROP35765.1"/>
    <property type="molecule type" value="Genomic_DNA"/>
</dbReference>
<name>A0A3N1GZN8_9PSEU</name>
<organism evidence="1 2">
    <name type="scientific">Saccharothrix texasensis</name>
    <dbReference type="NCBI Taxonomy" id="103734"/>
    <lineage>
        <taxon>Bacteria</taxon>
        <taxon>Bacillati</taxon>
        <taxon>Actinomycetota</taxon>
        <taxon>Actinomycetes</taxon>
        <taxon>Pseudonocardiales</taxon>
        <taxon>Pseudonocardiaceae</taxon>
        <taxon>Saccharothrix</taxon>
    </lineage>
</organism>